<evidence type="ECO:0000313" key="6">
    <source>
        <dbReference type="Proteomes" id="UP000178187"/>
    </source>
</evidence>
<dbReference type="PANTHER" id="PTHR31468:SF2">
    <property type="entry name" value="1,3-BETA-GLUCANOSYLTRANSFERASE GAS1"/>
    <property type="match status" value="1"/>
</dbReference>
<dbReference type="PROSITE" id="PS00018">
    <property type="entry name" value="EF_HAND_1"/>
    <property type="match status" value="2"/>
</dbReference>
<evidence type="ECO:0008006" key="7">
    <source>
        <dbReference type="Google" id="ProtNLM"/>
    </source>
</evidence>
<dbReference type="GO" id="GO:0005886">
    <property type="term" value="C:plasma membrane"/>
    <property type="evidence" value="ECO:0007669"/>
    <property type="project" value="TreeGrafter"/>
</dbReference>
<evidence type="ECO:0000256" key="1">
    <source>
        <dbReference type="ARBA" id="ARBA00022729"/>
    </source>
</evidence>
<accession>A0A1G1KX26</accession>
<dbReference type="PANTHER" id="PTHR31468">
    <property type="entry name" value="1,3-BETA-GLUCANOSYLTRANSFERASE GAS1"/>
    <property type="match status" value="1"/>
</dbReference>
<gene>
    <name evidence="5" type="ORF">A3G33_09800</name>
</gene>
<dbReference type="Proteomes" id="UP000178187">
    <property type="component" value="Unassembled WGS sequence"/>
</dbReference>
<dbReference type="GO" id="GO:0042124">
    <property type="term" value="F:1,3-beta-glucanosyltransferase activity"/>
    <property type="evidence" value="ECO:0007669"/>
    <property type="project" value="TreeGrafter"/>
</dbReference>
<dbReference type="SUPFAM" id="SSF49899">
    <property type="entry name" value="Concanavalin A-like lectins/glucanases"/>
    <property type="match status" value="1"/>
</dbReference>
<dbReference type="InterPro" id="IPR013320">
    <property type="entry name" value="ConA-like_dom_sf"/>
</dbReference>
<dbReference type="InterPro" id="IPR017853">
    <property type="entry name" value="GH"/>
</dbReference>
<dbReference type="AlphaFoldDB" id="A0A1G1KX26"/>
<organism evidence="5 6">
    <name type="scientific">Candidatus Danuiimicrobium aquiferis</name>
    <dbReference type="NCBI Taxonomy" id="1801832"/>
    <lineage>
        <taxon>Bacteria</taxon>
        <taxon>Pseudomonadati</taxon>
        <taxon>Candidatus Omnitrophota</taxon>
        <taxon>Candidatus Danuiimicrobium</taxon>
    </lineage>
</organism>
<dbReference type="Pfam" id="PF11617">
    <property type="entry name" value="Cu-binding_MopE"/>
    <property type="match status" value="1"/>
</dbReference>
<dbReference type="Pfam" id="PF13385">
    <property type="entry name" value="Laminin_G_3"/>
    <property type="match status" value="1"/>
</dbReference>
<feature type="chain" id="PRO_5009576596" description="LamG-like jellyroll fold domain-containing protein" evidence="4">
    <location>
        <begin position="25"/>
        <end position="804"/>
    </location>
</feature>
<evidence type="ECO:0000256" key="4">
    <source>
        <dbReference type="SAM" id="SignalP"/>
    </source>
</evidence>
<dbReference type="GO" id="GO:0034411">
    <property type="term" value="P:cell wall (1-&gt;3)-beta-D-glucan biosynthetic process"/>
    <property type="evidence" value="ECO:0007669"/>
    <property type="project" value="TreeGrafter"/>
</dbReference>
<name>A0A1G1KX26_9BACT</name>
<dbReference type="InterPro" id="IPR021655">
    <property type="entry name" value="Put_metal-bd"/>
</dbReference>
<keyword evidence="1 4" id="KW-0732">Signal</keyword>
<evidence type="ECO:0000313" key="5">
    <source>
        <dbReference type="EMBL" id="OGW97473.1"/>
    </source>
</evidence>
<comment type="caution">
    <text evidence="5">The sequence shown here is derived from an EMBL/GenBank/DDBJ whole genome shotgun (WGS) entry which is preliminary data.</text>
</comment>
<dbReference type="InterPro" id="IPR004886">
    <property type="entry name" value="Glucanosyltransferase"/>
</dbReference>
<evidence type="ECO:0000256" key="3">
    <source>
        <dbReference type="ARBA" id="ARBA00023180"/>
    </source>
</evidence>
<dbReference type="Pfam" id="PF03198">
    <property type="entry name" value="Glyco_hydro_72"/>
    <property type="match status" value="1"/>
</dbReference>
<dbReference type="EMBL" id="MHFR01000042">
    <property type="protein sequence ID" value="OGW97473.1"/>
    <property type="molecule type" value="Genomic_DNA"/>
</dbReference>
<keyword evidence="3" id="KW-0325">Glycoprotein</keyword>
<protein>
    <recommendedName>
        <fullName evidence="7">LamG-like jellyroll fold domain-containing protein</fullName>
    </recommendedName>
</protein>
<dbReference type="SUPFAM" id="SSF51445">
    <property type="entry name" value="(Trans)glycosidases"/>
    <property type="match status" value="1"/>
</dbReference>
<feature type="signal peptide" evidence="4">
    <location>
        <begin position="1"/>
        <end position="24"/>
    </location>
</feature>
<reference evidence="5 6" key="1">
    <citation type="journal article" date="2016" name="Nat. Commun.">
        <title>Thousands of microbial genomes shed light on interconnected biogeochemical processes in an aquifer system.</title>
        <authorList>
            <person name="Anantharaman K."/>
            <person name="Brown C.T."/>
            <person name="Hug L.A."/>
            <person name="Sharon I."/>
            <person name="Castelle C.J."/>
            <person name="Probst A.J."/>
            <person name="Thomas B.C."/>
            <person name="Singh A."/>
            <person name="Wilkins M.J."/>
            <person name="Karaoz U."/>
            <person name="Brodie E.L."/>
            <person name="Williams K.H."/>
            <person name="Hubbard S.S."/>
            <person name="Banfield J.F."/>
        </authorList>
    </citation>
    <scope>NUCLEOTIDE SEQUENCE [LARGE SCALE GENOMIC DNA]</scope>
</reference>
<dbReference type="Gene3D" id="2.60.120.200">
    <property type="match status" value="1"/>
</dbReference>
<evidence type="ECO:0000256" key="2">
    <source>
        <dbReference type="ARBA" id="ARBA00023157"/>
    </source>
</evidence>
<proteinExistence type="predicted"/>
<keyword evidence="2" id="KW-1015">Disulfide bond</keyword>
<dbReference type="InterPro" id="IPR018247">
    <property type="entry name" value="EF_Hand_1_Ca_BS"/>
</dbReference>
<dbReference type="Gene3D" id="3.20.20.80">
    <property type="entry name" value="Glycosidases"/>
    <property type="match status" value="1"/>
</dbReference>
<sequence>MIKIIKLSIVVSILLIVSHSSIFADNCTIPFHDGLEDQLSVNQNGGVINGNVTFVTAANGNGANFDGTGTITYTNPMFNSESGSVSLFFKKTTADAYGGILQIGLFAAANSMGLFYNFGTNIYFEMKNSVGTSAVAYAENKLSQTQFTHIVVTWDKRDAGFAIKLFLDGKYIKNTGGQLLTGSFVLNPANLILGKAGPDPWYGNGRGLMDEVRFFNWMLSDAEVYAEYVYASNKFIRQETERNPSTGPIRLDGKNLYVNEQLFKVKGIGYQPVPHGLSNTRTVLDQIYKDDNILNRDIPLLRSMGVNTVRLWAELPDGEKLLDKLYNGGDQPIYAIMAFEVPLDIDYTDPTTIATYRNNITTYVNKFKGKSAVLAWGIGNETNLHYTGNLGAWYFFANELADAAYLEETANNSTSYHPTMVSNSGMLDFGNVDNYSDDISLNHVDMWGHNAYVKQNYHCYFDYYDKISAKPLIITEYGIDAWNTVANHDYPEVQAEWNKNFWLQMTDQCIGGTLMAYSDEWWKNGTVSFHNTGGHDTDVQPDNRSDEEWYGVMEIEDNLSAPDIMLPRKTYCSLKAEFADFAPPDFDRDGDVDQEDFGHFQVCYTGSGTRPTYDCYDSDFDCDHDVDLDDFGYFLNCDSGPMIPVASACWDVFRGTAAAPHPTSLSFNPEFDNDQDGFDTSVDCNDANPNIHPNAQEICNQADDNCDGTVDESNVCVIPDSDKDGILDPDDECPKTPAGAKIDQVGCSASQFCGKITITSWRNQLVCVTSDWKDNERKKLPLDCQTRWNGRSRKWLCENTTRAN</sequence>